<sequence length="175" mass="19110">MIRLEEPPHGWLTLMPGVRARFDPIDRVMVRAARRAVRLFLDENPDLEEVDRQERVSDIFSQTLIRAGMREWEGIGDIDGNVIQPSTPGALDTFMQRAILVEAADDAYVLPWALQDAEKNVSAPSSDGISARATQDMTIATSAAPARKAKDKGAKPARTAKKSRVATPAKVSGTS</sequence>
<comment type="caution">
    <text evidence="2">The sequence shown here is derived from an EMBL/GenBank/DDBJ whole genome shotgun (WGS) entry which is preliminary data.</text>
</comment>
<name>A0A7W6LRE7_9SPHN</name>
<accession>A0A7W6LRE7</accession>
<dbReference type="RefSeq" id="WP_188082893.1">
    <property type="nucleotide sequence ID" value="NZ_JACIEU010000011.1"/>
</dbReference>
<feature type="compositionally biased region" description="Polar residues" evidence="1">
    <location>
        <begin position="122"/>
        <end position="141"/>
    </location>
</feature>
<dbReference type="Proteomes" id="UP000590524">
    <property type="component" value="Unassembled WGS sequence"/>
</dbReference>
<feature type="region of interest" description="Disordered" evidence="1">
    <location>
        <begin position="121"/>
        <end position="175"/>
    </location>
</feature>
<organism evidence="2 3">
    <name type="scientific">Sphingobium scionense</name>
    <dbReference type="NCBI Taxonomy" id="1404341"/>
    <lineage>
        <taxon>Bacteria</taxon>
        <taxon>Pseudomonadati</taxon>
        <taxon>Pseudomonadota</taxon>
        <taxon>Alphaproteobacteria</taxon>
        <taxon>Sphingomonadales</taxon>
        <taxon>Sphingomonadaceae</taxon>
        <taxon>Sphingobium</taxon>
    </lineage>
</organism>
<dbReference type="EMBL" id="JACIEU010000011">
    <property type="protein sequence ID" value="MBB4149131.1"/>
    <property type="molecule type" value="Genomic_DNA"/>
</dbReference>
<dbReference type="AlphaFoldDB" id="A0A7W6LRE7"/>
<reference evidence="2 3" key="1">
    <citation type="submission" date="2020-08" db="EMBL/GenBank/DDBJ databases">
        <title>Genomic Encyclopedia of Type Strains, Phase IV (KMG-IV): sequencing the most valuable type-strain genomes for metagenomic binning, comparative biology and taxonomic classification.</title>
        <authorList>
            <person name="Goeker M."/>
        </authorList>
    </citation>
    <scope>NUCLEOTIDE SEQUENCE [LARGE SCALE GENOMIC DNA]</scope>
    <source>
        <strain evidence="2 3">DSM 19371</strain>
    </source>
</reference>
<protein>
    <submittedName>
        <fullName evidence="2">Uncharacterized protein</fullName>
    </submittedName>
</protein>
<evidence type="ECO:0000313" key="3">
    <source>
        <dbReference type="Proteomes" id="UP000590524"/>
    </source>
</evidence>
<gene>
    <name evidence="2" type="ORF">GGQ90_002920</name>
</gene>
<evidence type="ECO:0000313" key="2">
    <source>
        <dbReference type="EMBL" id="MBB4149131.1"/>
    </source>
</evidence>
<keyword evidence="3" id="KW-1185">Reference proteome</keyword>
<proteinExistence type="predicted"/>
<evidence type="ECO:0000256" key="1">
    <source>
        <dbReference type="SAM" id="MobiDB-lite"/>
    </source>
</evidence>